<name>A0A5C5ZBU6_9BACT</name>
<proteinExistence type="inferred from homology"/>
<dbReference type="EC" id="3.1.6.1" evidence="8"/>
<dbReference type="PANTHER" id="PTHR42693:SF53">
    <property type="entry name" value="ENDO-4-O-SULFATASE"/>
    <property type="match status" value="1"/>
</dbReference>
<dbReference type="Gene3D" id="3.40.720.10">
    <property type="entry name" value="Alkaline Phosphatase, subunit A"/>
    <property type="match status" value="1"/>
</dbReference>
<keyword evidence="2" id="KW-0479">Metal-binding</keyword>
<evidence type="ECO:0000256" key="6">
    <source>
        <dbReference type="SAM" id="SignalP"/>
    </source>
</evidence>
<evidence type="ECO:0000256" key="4">
    <source>
        <dbReference type="ARBA" id="ARBA00022837"/>
    </source>
</evidence>
<evidence type="ECO:0000259" key="7">
    <source>
        <dbReference type="Pfam" id="PF00884"/>
    </source>
</evidence>
<accession>A0A5C5ZBU6</accession>
<dbReference type="InterPro" id="IPR000917">
    <property type="entry name" value="Sulfatase_N"/>
</dbReference>
<dbReference type="GO" id="GO:0046872">
    <property type="term" value="F:metal ion binding"/>
    <property type="evidence" value="ECO:0007669"/>
    <property type="project" value="UniProtKB-KW"/>
</dbReference>
<dbReference type="PANTHER" id="PTHR42693">
    <property type="entry name" value="ARYLSULFATASE FAMILY MEMBER"/>
    <property type="match status" value="1"/>
</dbReference>
<keyword evidence="6" id="KW-0732">Signal</keyword>
<gene>
    <name evidence="8" type="primary">atsA_122</name>
    <name evidence="8" type="ORF">CA13_58080</name>
</gene>
<dbReference type="PROSITE" id="PS00149">
    <property type="entry name" value="SULFATASE_2"/>
    <property type="match status" value="1"/>
</dbReference>
<reference evidence="8 9" key="1">
    <citation type="submission" date="2019-02" db="EMBL/GenBank/DDBJ databases">
        <title>Deep-cultivation of Planctomycetes and their phenomic and genomic characterization uncovers novel biology.</title>
        <authorList>
            <person name="Wiegand S."/>
            <person name="Jogler M."/>
            <person name="Boedeker C."/>
            <person name="Pinto D."/>
            <person name="Vollmers J."/>
            <person name="Rivas-Marin E."/>
            <person name="Kohn T."/>
            <person name="Peeters S.H."/>
            <person name="Heuer A."/>
            <person name="Rast P."/>
            <person name="Oberbeckmann S."/>
            <person name="Bunk B."/>
            <person name="Jeske O."/>
            <person name="Meyerdierks A."/>
            <person name="Storesund J.E."/>
            <person name="Kallscheuer N."/>
            <person name="Luecker S."/>
            <person name="Lage O.M."/>
            <person name="Pohl T."/>
            <person name="Merkel B.J."/>
            <person name="Hornburger P."/>
            <person name="Mueller R.-W."/>
            <person name="Bruemmer F."/>
            <person name="Labrenz M."/>
            <person name="Spormann A.M."/>
            <person name="Op Den Camp H."/>
            <person name="Overmann J."/>
            <person name="Amann R."/>
            <person name="Jetten M.S.M."/>
            <person name="Mascher T."/>
            <person name="Medema M.H."/>
            <person name="Devos D.P."/>
            <person name="Kaster A.-K."/>
            <person name="Ovreas L."/>
            <person name="Rohde M."/>
            <person name="Galperin M.Y."/>
            <person name="Jogler C."/>
        </authorList>
    </citation>
    <scope>NUCLEOTIDE SEQUENCE [LARGE SCALE GENOMIC DNA]</scope>
    <source>
        <strain evidence="8 9">CA13</strain>
    </source>
</reference>
<dbReference type="InterPro" id="IPR017850">
    <property type="entry name" value="Alkaline_phosphatase_core_sf"/>
</dbReference>
<feature type="domain" description="Sulfatase N-terminal" evidence="7">
    <location>
        <begin position="24"/>
        <end position="377"/>
    </location>
</feature>
<dbReference type="AlphaFoldDB" id="A0A5C5ZBU6"/>
<comment type="similarity">
    <text evidence="1">Belongs to the sulfatase family.</text>
</comment>
<dbReference type="Gene3D" id="3.30.1120.10">
    <property type="match status" value="1"/>
</dbReference>
<comment type="caution">
    <text evidence="8">The sequence shown here is derived from an EMBL/GenBank/DDBJ whole genome shotgun (WGS) entry which is preliminary data.</text>
</comment>
<organism evidence="8 9">
    <name type="scientific">Novipirellula herctigrandis</name>
    <dbReference type="NCBI Taxonomy" id="2527986"/>
    <lineage>
        <taxon>Bacteria</taxon>
        <taxon>Pseudomonadati</taxon>
        <taxon>Planctomycetota</taxon>
        <taxon>Planctomycetia</taxon>
        <taxon>Pirellulales</taxon>
        <taxon>Pirellulaceae</taxon>
        <taxon>Novipirellula</taxon>
    </lineage>
</organism>
<dbReference type="EMBL" id="SJPJ01000001">
    <property type="protein sequence ID" value="TWT84331.1"/>
    <property type="molecule type" value="Genomic_DNA"/>
</dbReference>
<feature type="chain" id="PRO_5022856068" evidence="6">
    <location>
        <begin position="20"/>
        <end position="496"/>
    </location>
</feature>
<evidence type="ECO:0000256" key="1">
    <source>
        <dbReference type="ARBA" id="ARBA00008779"/>
    </source>
</evidence>
<evidence type="ECO:0000313" key="8">
    <source>
        <dbReference type="EMBL" id="TWT84331.1"/>
    </source>
</evidence>
<evidence type="ECO:0000256" key="5">
    <source>
        <dbReference type="SAM" id="MobiDB-lite"/>
    </source>
</evidence>
<feature type="signal peptide" evidence="6">
    <location>
        <begin position="1"/>
        <end position="19"/>
    </location>
</feature>
<dbReference type="InterPro" id="IPR050738">
    <property type="entry name" value="Sulfatase"/>
</dbReference>
<dbReference type="OrthoDB" id="9783154at2"/>
<feature type="region of interest" description="Disordered" evidence="5">
    <location>
        <begin position="474"/>
        <end position="496"/>
    </location>
</feature>
<dbReference type="GO" id="GO:0004065">
    <property type="term" value="F:arylsulfatase activity"/>
    <property type="evidence" value="ECO:0007669"/>
    <property type="project" value="UniProtKB-EC"/>
</dbReference>
<evidence type="ECO:0000256" key="2">
    <source>
        <dbReference type="ARBA" id="ARBA00022723"/>
    </source>
</evidence>
<protein>
    <submittedName>
        <fullName evidence="8">Arylsulfatase</fullName>
        <ecNumber evidence="8">3.1.6.1</ecNumber>
    </submittedName>
</protein>
<keyword evidence="4" id="KW-0106">Calcium</keyword>
<keyword evidence="3 8" id="KW-0378">Hydrolase</keyword>
<keyword evidence="9" id="KW-1185">Reference proteome</keyword>
<dbReference type="Proteomes" id="UP000315010">
    <property type="component" value="Unassembled WGS sequence"/>
</dbReference>
<dbReference type="InterPro" id="IPR024607">
    <property type="entry name" value="Sulfatase_CS"/>
</dbReference>
<evidence type="ECO:0000256" key="3">
    <source>
        <dbReference type="ARBA" id="ARBA00022801"/>
    </source>
</evidence>
<sequence length="496" mass="54373" precursor="true">MRTTILAMALLACVSTANGADSRPNIILFLADDMGQGDTSAYQDFTQNSNASQVHTPTMERLAASGLRFTDGHSPAAFCNPTRISLLRGGRTVRTAEQFGTALPAMLKRSGYRTYGVGKWHVFFEKGQDFHASSPIKLCALDFGFDHYTGTQHNITKSPAYHIDRVYQKYDANTKSLVPNDSKNAPGYGNPGGPIEFISQQLWLNAARGYMNEHAAGADHADQPFFLYYPSHANHNKLLPAADLDGVTVKGACKTADGRALLSNRDSLRLDRSEMIYENDVAVRLLLKWLGETDDPRNPSEKMLANTMFIFSSDNGANEKANLPANGRLSGSKGKIEEGGHREPFIVSWSGRIPAGVTSSAQISLLDMFATLAAVAGEELADDEAVDSFNMLDTFLHPDTAKPRPKGIYAAQALRPTHLMIRDGDFKIVWETTKPLKFTGLYNLRKDLGESRNLLGSPEFAQIEKKLKRQARAFLKDGRSRPRAGAASEHSEESGV</sequence>
<dbReference type="RefSeq" id="WP_146402001.1">
    <property type="nucleotide sequence ID" value="NZ_SJPJ01000001.1"/>
</dbReference>
<evidence type="ECO:0000313" key="9">
    <source>
        <dbReference type="Proteomes" id="UP000315010"/>
    </source>
</evidence>
<dbReference type="Pfam" id="PF00884">
    <property type="entry name" value="Sulfatase"/>
    <property type="match status" value="1"/>
</dbReference>
<dbReference type="SUPFAM" id="SSF53649">
    <property type="entry name" value="Alkaline phosphatase-like"/>
    <property type="match status" value="1"/>
</dbReference>